<accession>A0ABQ7LJC8</accession>
<dbReference type="PROSITE" id="PS51795">
    <property type="entry name" value="ZF_FLZ"/>
    <property type="match status" value="1"/>
</dbReference>
<evidence type="ECO:0000313" key="8">
    <source>
        <dbReference type="Proteomes" id="UP000823674"/>
    </source>
</evidence>
<dbReference type="Proteomes" id="UP000823674">
    <property type="component" value="Chromosome A09"/>
</dbReference>
<evidence type="ECO:0000256" key="1">
    <source>
        <dbReference type="ARBA" id="ARBA00009374"/>
    </source>
</evidence>
<evidence type="ECO:0000256" key="5">
    <source>
        <dbReference type="SAM" id="MobiDB-lite"/>
    </source>
</evidence>
<dbReference type="PANTHER" id="PTHR46868">
    <property type="entry name" value="FCS-LIKE ZINC FINGER 11"/>
    <property type="match status" value="1"/>
</dbReference>
<organism evidence="7 8">
    <name type="scientific">Brassica rapa subsp. trilocularis</name>
    <dbReference type="NCBI Taxonomy" id="1813537"/>
    <lineage>
        <taxon>Eukaryota</taxon>
        <taxon>Viridiplantae</taxon>
        <taxon>Streptophyta</taxon>
        <taxon>Embryophyta</taxon>
        <taxon>Tracheophyta</taxon>
        <taxon>Spermatophyta</taxon>
        <taxon>Magnoliopsida</taxon>
        <taxon>eudicotyledons</taxon>
        <taxon>Gunneridae</taxon>
        <taxon>Pentapetalae</taxon>
        <taxon>rosids</taxon>
        <taxon>malvids</taxon>
        <taxon>Brassicales</taxon>
        <taxon>Brassicaceae</taxon>
        <taxon>Brassiceae</taxon>
        <taxon>Brassica</taxon>
    </lineage>
</organism>
<comment type="caution">
    <text evidence="7">The sequence shown here is derived from an EMBL/GenBank/DDBJ whole genome shotgun (WGS) entry which is preliminary data.</text>
</comment>
<dbReference type="Pfam" id="PF04570">
    <property type="entry name" value="zf-FLZ"/>
    <property type="match status" value="1"/>
</dbReference>
<keyword evidence="3" id="KW-0862">Zinc</keyword>
<proteinExistence type="inferred from homology"/>
<evidence type="ECO:0000256" key="3">
    <source>
        <dbReference type="ARBA" id="ARBA00022771"/>
    </source>
</evidence>
<dbReference type="InterPro" id="IPR044585">
    <property type="entry name" value="FLZ10/11"/>
</dbReference>
<evidence type="ECO:0000256" key="2">
    <source>
        <dbReference type="ARBA" id="ARBA00022723"/>
    </source>
</evidence>
<keyword evidence="2" id="KW-0479">Metal-binding</keyword>
<dbReference type="InterPro" id="IPR007650">
    <property type="entry name" value="Zf-FLZ_dom"/>
</dbReference>
<dbReference type="PANTHER" id="PTHR46868:SF8">
    <property type="entry name" value="FLZ-TYPE DOMAIN-CONTAINING PROTEIN"/>
    <property type="match status" value="1"/>
</dbReference>
<feature type="region of interest" description="Disordered" evidence="5">
    <location>
        <begin position="39"/>
        <end position="67"/>
    </location>
</feature>
<comment type="similarity">
    <text evidence="1">Belongs to the FLZ family.</text>
</comment>
<gene>
    <name evidence="7" type="primary">A09p068890.1_BraROA</name>
    <name evidence="7" type="ORF">IGI04_038125</name>
</gene>
<feature type="region of interest" description="Disordered" evidence="5">
    <location>
        <begin position="1"/>
        <end position="21"/>
    </location>
</feature>
<keyword evidence="3" id="KW-0863">Zinc-finger</keyword>
<evidence type="ECO:0000259" key="6">
    <source>
        <dbReference type="PROSITE" id="PS51795"/>
    </source>
</evidence>
<evidence type="ECO:0000313" key="7">
    <source>
        <dbReference type="EMBL" id="KAG5386655.1"/>
    </source>
</evidence>
<evidence type="ECO:0000256" key="4">
    <source>
        <dbReference type="PROSITE-ProRule" id="PRU01131"/>
    </source>
</evidence>
<name>A0ABQ7LJC8_BRACM</name>
<dbReference type="EMBL" id="JADBGQ010000008">
    <property type="protein sequence ID" value="KAG5386655.1"/>
    <property type="molecule type" value="Genomic_DNA"/>
</dbReference>
<feature type="compositionally biased region" description="Polar residues" evidence="5">
    <location>
        <begin position="41"/>
        <end position="55"/>
    </location>
</feature>
<keyword evidence="8" id="KW-1185">Reference proteome</keyword>
<reference evidence="7 8" key="1">
    <citation type="submission" date="2021-03" db="EMBL/GenBank/DDBJ databases">
        <authorList>
            <person name="King G.J."/>
            <person name="Bancroft I."/>
            <person name="Baten A."/>
            <person name="Bloomfield J."/>
            <person name="Borpatragohain P."/>
            <person name="He Z."/>
            <person name="Irish N."/>
            <person name="Irwin J."/>
            <person name="Liu K."/>
            <person name="Mauleon R.P."/>
            <person name="Moore J."/>
            <person name="Morris R."/>
            <person name="Ostergaard L."/>
            <person name="Wang B."/>
            <person name="Wells R."/>
        </authorList>
    </citation>
    <scope>NUCLEOTIDE SEQUENCE [LARGE SCALE GENOMIC DNA]</scope>
    <source>
        <strain evidence="7">R-o-18</strain>
        <tissue evidence="7">Leaf</tissue>
    </source>
</reference>
<sequence>MDKHGIEKSEKRANERERKELFTSRTQILSLALGSFPLLSPDSSQDPNPGSSLKTRATFRHKDQTMSQSVDRQTDLVGHNNNNNKVITNPLAMSLLIGLKKDKCISDSDFVRSPKSPLEFKMLSTMAADPFFFRSPRSSLTAHLNCPAKVGLSIVDSLGDDRVLSPDVVFGPALRIKSSDIKDKHPKSLKIEKERSGVIFEIGSFSADDCPTKTRVLSQSKFPRIGSDNAFTSEDEMEMEMSEDYTCIITHGPNPKTTHIYGGQVLECHKNGDDNKEKSIETELDSMFPLDNFLSVCNFCNKKLVLGKDIYMYRGEKAFCSAECRSEEMTIDEEDLEDSCVVMHGSLKQLLF</sequence>
<feature type="zinc finger region" description="FLZ-type" evidence="4">
    <location>
        <begin position="292"/>
        <end position="336"/>
    </location>
</feature>
<feature type="domain" description="FLZ-type" evidence="6">
    <location>
        <begin position="292"/>
        <end position="336"/>
    </location>
</feature>
<protein>
    <recommendedName>
        <fullName evidence="6">FLZ-type domain-containing protein</fullName>
    </recommendedName>
</protein>